<feature type="domain" description="N-acetyltransferase" evidence="3">
    <location>
        <begin position="6"/>
        <end position="173"/>
    </location>
</feature>
<dbReference type="RefSeq" id="WP_171226833.1">
    <property type="nucleotide sequence ID" value="NZ_CP053085.1"/>
</dbReference>
<evidence type="ECO:0000313" key="4">
    <source>
        <dbReference type="EMBL" id="QJR37398.1"/>
    </source>
</evidence>
<keyword evidence="5" id="KW-1185">Reference proteome</keyword>
<dbReference type="GO" id="GO:0016747">
    <property type="term" value="F:acyltransferase activity, transferring groups other than amino-acyl groups"/>
    <property type="evidence" value="ECO:0007669"/>
    <property type="project" value="InterPro"/>
</dbReference>
<evidence type="ECO:0000256" key="1">
    <source>
        <dbReference type="ARBA" id="ARBA00022679"/>
    </source>
</evidence>
<dbReference type="SUPFAM" id="SSF55729">
    <property type="entry name" value="Acyl-CoA N-acyltransferases (Nat)"/>
    <property type="match status" value="1"/>
</dbReference>
<dbReference type="Proteomes" id="UP000500938">
    <property type="component" value="Chromosome"/>
</dbReference>
<dbReference type="InterPro" id="IPR000182">
    <property type="entry name" value="GNAT_dom"/>
</dbReference>
<proteinExistence type="predicted"/>
<dbReference type="PANTHER" id="PTHR43877">
    <property type="entry name" value="AMINOALKYLPHOSPHONATE N-ACETYLTRANSFERASE-RELATED-RELATED"/>
    <property type="match status" value="1"/>
</dbReference>
<dbReference type="EMBL" id="CP053085">
    <property type="protein sequence ID" value="QJR37398.1"/>
    <property type="molecule type" value="Genomic_DNA"/>
</dbReference>
<dbReference type="InterPro" id="IPR016181">
    <property type="entry name" value="Acyl_CoA_acyltransferase"/>
</dbReference>
<keyword evidence="1 4" id="KW-0808">Transferase</keyword>
<keyword evidence="2" id="KW-0012">Acyltransferase</keyword>
<dbReference type="PROSITE" id="PS51186">
    <property type="entry name" value="GNAT"/>
    <property type="match status" value="1"/>
</dbReference>
<sequence>MNQTPVTLHAISVADLETVAALHCASWRSAYRGILSDAYLDGDLLTDRLEVWHLKLAMMTDRQFGWLARHDGEPVGFAFATLDEDPTWGTLVDNLHLLPSHQGVGIGRGLLTAVARGAHAHATHPGLYLWCYDANTRARAFYEHLGAEAVEQIMYAAPDGRSHPEWRYAWRATPFAP</sequence>
<protein>
    <submittedName>
        <fullName evidence="4">GNAT family N-acetyltransferase</fullName>
    </submittedName>
</protein>
<evidence type="ECO:0000259" key="3">
    <source>
        <dbReference type="PROSITE" id="PS51186"/>
    </source>
</evidence>
<dbReference type="InterPro" id="IPR050832">
    <property type="entry name" value="Bact_Acetyltransf"/>
</dbReference>
<dbReference type="AlphaFoldDB" id="A0A6M4ITE9"/>
<gene>
    <name evidence="4" type="ORF">HKW67_18730</name>
</gene>
<dbReference type="KEGG" id="ggr:HKW67_18730"/>
<evidence type="ECO:0000313" key="5">
    <source>
        <dbReference type="Proteomes" id="UP000500938"/>
    </source>
</evidence>
<dbReference type="Gene3D" id="3.40.630.30">
    <property type="match status" value="1"/>
</dbReference>
<reference evidence="4 5" key="1">
    <citation type="submission" date="2020-05" db="EMBL/GenBank/DDBJ databases">
        <title>Complete genome sequence of Gemmatimonas greenlandica TET16.</title>
        <authorList>
            <person name="Zeng Y."/>
        </authorList>
    </citation>
    <scope>NUCLEOTIDE SEQUENCE [LARGE SCALE GENOMIC DNA]</scope>
    <source>
        <strain evidence="4 5">TET16</strain>
    </source>
</reference>
<organism evidence="4 5">
    <name type="scientific">Gemmatimonas groenlandica</name>
    <dbReference type="NCBI Taxonomy" id="2732249"/>
    <lineage>
        <taxon>Bacteria</taxon>
        <taxon>Pseudomonadati</taxon>
        <taxon>Gemmatimonadota</taxon>
        <taxon>Gemmatimonadia</taxon>
        <taxon>Gemmatimonadales</taxon>
        <taxon>Gemmatimonadaceae</taxon>
        <taxon>Gemmatimonas</taxon>
    </lineage>
</organism>
<dbReference type="Pfam" id="PF00583">
    <property type="entry name" value="Acetyltransf_1"/>
    <property type="match status" value="1"/>
</dbReference>
<name>A0A6M4ITE9_9BACT</name>
<evidence type="ECO:0000256" key="2">
    <source>
        <dbReference type="ARBA" id="ARBA00023315"/>
    </source>
</evidence>
<accession>A0A6M4ITE9</accession>
<dbReference type="CDD" id="cd04301">
    <property type="entry name" value="NAT_SF"/>
    <property type="match status" value="1"/>
</dbReference>